<dbReference type="InterPro" id="IPR011051">
    <property type="entry name" value="RmlC_Cupin_sf"/>
</dbReference>
<gene>
    <name evidence="2" type="ORF">B0A50_06597</name>
</gene>
<evidence type="ECO:0000313" key="3">
    <source>
        <dbReference type="Proteomes" id="UP000308549"/>
    </source>
</evidence>
<dbReference type="Proteomes" id="UP000308549">
    <property type="component" value="Unassembled WGS sequence"/>
</dbReference>
<protein>
    <recommendedName>
        <fullName evidence="1">Cupin type-2 domain-containing protein</fullName>
    </recommendedName>
</protein>
<dbReference type="InterPro" id="IPR013096">
    <property type="entry name" value="Cupin_2"/>
</dbReference>
<accession>A0A4U0TRV5</accession>
<evidence type="ECO:0000313" key="2">
    <source>
        <dbReference type="EMBL" id="TKA24868.1"/>
    </source>
</evidence>
<reference evidence="2 3" key="1">
    <citation type="submission" date="2017-03" db="EMBL/GenBank/DDBJ databases">
        <title>Genomes of endolithic fungi from Antarctica.</title>
        <authorList>
            <person name="Coleine C."/>
            <person name="Masonjones S."/>
            <person name="Stajich J.E."/>
        </authorList>
    </citation>
    <scope>NUCLEOTIDE SEQUENCE [LARGE SCALE GENOMIC DNA]</scope>
    <source>
        <strain evidence="2 3">CCFEE 6315</strain>
    </source>
</reference>
<sequence length="368" mass="40029">MDSLTSKLYSLLNGDKSAALAPTFLPPGAPGRPYVISTQDGETLYIPLSKSATRLLVTGAETDNAFAIVSSGGSQSNPIGFHYHREAHDVFLCLQGAVNVWADTTCRTLSAGDFASVPPGTVHQYQILGAHTEFAGLIVPGGWEEFFRFIGEPYHGPMWPMHDERDVTKVLLPRLKAAAEKFDMVPLPQKEQFGPQEWSGEENKLPGKLEPYFLRAGTGPAYEVGGTVCRPLCTSRETRGRFSIASIESSRDFCAQGIFAQERRTVRFERVHHAFQVGQGSVMFQLGSSAPTQLSAGELVYVPKGTAYRFETTSRFSQMYAFTSGGGLGEVLCRIGAEHNTAILPEKAGDFDVSALEALGPDFEFTVS</sequence>
<dbReference type="InterPro" id="IPR053146">
    <property type="entry name" value="QDO-like"/>
</dbReference>
<dbReference type="InterPro" id="IPR014710">
    <property type="entry name" value="RmlC-like_jellyroll"/>
</dbReference>
<proteinExistence type="predicted"/>
<organism evidence="2 3">
    <name type="scientific">Salinomyces thailandicus</name>
    <dbReference type="NCBI Taxonomy" id="706561"/>
    <lineage>
        <taxon>Eukaryota</taxon>
        <taxon>Fungi</taxon>
        <taxon>Dikarya</taxon>
        <taxon>Ascomycota</taxon>
        <taxon>Pezizomycotina</taxon>
        <taxon>Dothideomycetes</taxon>
        <taxon>Dothideomycetidae</taxon>
        <taxon>Mycosphaerellales</taxon>
        <taxon>Teratosphaeriaceae</taxon>
        <taxon>Salinomyces</taxon>
    </lineage>
</organism>
<dbReference type="Gene3D" id="2.60.120.10">
    <property type="entry name" value="Jelly Rolls"/>
    <property type="match status" value="2"/>
</dbReference>
<dbReference type="SUPFAM" id="SSF51182">
    <property type="entry name" value="RmlC-like cupins"/>
    <property type="match status" value="1"/>
</dbReference>
<comment type="caution">
    <text evidence="2">The sequence shown here is derived from an EMBL/GenBank/DDBJ whole genome shotgun (WGS) entry which is preliminary data.</text>
</comment>
<dbReference type="Pfam" id="PF07883">
    <property type="entry name" value="Cupin_2"/>
    <property type="match status" value="1"/>
</dbReference>
<dbReference type="CDD" id="cd02215">
    <property type="entry name" value="cupin_QDO_N_C"/>
    <property type="match status" value="1"/>
</dbReference>
<keyword evidence="3" id="KW-1185">Reference proteome</keyword>
<dbReference type="AlphaFoldDB" id="A0A4U0TRV5"/>
<feature type="domain" description="Cupin type-2" evidence="1">
    <location>
        <begin position="80"/>
        <end position="128"/>
    </location>
</feature>
<dbReference type="OrthoDB" id="2588190at2759"/>
<name>A0A4U0TRV5_9PEZI</name>
<dbReference type="PANTHER" id="PTHR36440">
    <property type="entry name" value="PUTATIVE (AFU_ORTHOLOGUE AFUA_8G07350)-RELATED"/>
    <property type="match status" value="1"/>
</dbReference>
<dbReference type="EMBL" id="NAJL01000040">
    <property type="protein sequence ID" value="TKA24868.1"/>
    <property type="molecule type" value="Genomic_DNA"/>
</dbReference>
<evidence type="ECO:0000259" key="1">
    <source>
        <dbReference type="Pfam" id="PF07883"/>
    </source>
</evidence>
<dbReference type="PANTHER" id="PTHR36440:SF1">
    <property type="entry name" value="PUTATIVE (AFU_ORTHOLOGUE AFUA_8G07350)-RELATED"/>
    <property type="match status" value="1"/>
</dbReference>